<proteinExistence type="predicted"/>
<organism evidence="4 5">
    <name type="scientific">Algoriphagus iocasae</name>
    <dbReference type="NCBI Taxonomy" id="1836499"/>
    <lineage>
        <taxon>Bacteria</taxon>
        <taxon>Pseudomonadati</taxon>
        <taxon>Bacteroidota</taxon>
        <taxon>Cytophagia</taxon>
        <taxon>Cytophagales</taxon>
        <taxon>Cyclobacteriaceae</taxon>
        <taxon>Algoriphagus</taxon>
    </lineage>
</organism>
<reference evidence="4 5" key="1">
    <citation type="submission" date="2020-08" db="EMBL/GenBank/DDBJ databases">
        <title>Genomic Encyclopedia of Type Strains, Phase IV (KMG-IV): sequencing the most valuable type-strain genomes for metagenomic binning, comparative biology and taxonomic classification.</title>
        <authorList>
            <person name="Goeker M."/>
        </authorList>
    </citation>
    <scope>NUCLEOTIDE SEQUENCE [LARGE SCALE GENOMIC DNA]</scope>
    <source>
        <strain evidence="4 5">DSM 102044</strain>
    </source>
</reference>
<dbReference type="Gene3D" id="3.40.50.1820">
    <property type="entry name" value="alpha/beta hydrolase"/>
    <property type="match status" value="1"/>
</dbReference>
<evidence type="ECO:0000313" key="5">
    <source>
        <dbReference type="Proteomes" id="UP000588604"/>
    </source>
</evidence>
<dbReference type="InterPro" id="IPR050300">
    <property type="entry name" value="GDXG_lipolytic_enzyme"/>
</dbReference>
<dbReference type="Proteomes" id="UP000588604">
    <property type="component" value="Unassembled WGS sequence"/>
</dbReference>
<dbReference type="AlphaFoldDB" id="A0A841MUI8"/>
<evidence type="ECO:0000313" key="4">
    <source>
        <dbReference type="EMBL" id="MBB6326248.1"/>
    </source>
</evidence>
<dbReference type="Pfam" id="PF20434">
    <property type="entry name" value="BD-FAE"/>
    <property type="match status" value="1"/>
</dbReference>
<name>A0A841MUI8_9BACT</name>
<dbReference type="PANTHER" id="PTHR48081:SF13">
    <property type="entry name" value="ALPHA_BETA HYDROLASE"/>
    <property type="match status" value="1"/>
</dbReference>
<keyword evidence="2" id="KW-0732">Signal</keyword>
<dbReference type="SUPFAM" id="SSF53474">
    <property type="entry name" value="alpha/beta-Hydrolases"/>
    <property type="match status" value="1"/>
</dbReference>
<dbReference type="GO" id="GO:0016787">
    <property type="term" value="F:hydrolase activity"/>
    <property type="evidence" value="ECO:0007669"/>
    <property type="project" value="UniProtKB-KW"/>
</dbReference>
<keyword evidence="1" id="KW-0378">Hydrolase</keyword>
<keyword evidence="5" id="KW-1185">Reference proteome</keyword>
<dbReference type="InterPro" id="IPR049492">
    <property type="entry name" value="BD-FAE-like_dom"/>
</dbReference>
<gene>
    <name evidence="4" type="ORF">FHS59_001876</name>
</gene>
<feature type="signal peptide" evidence="2">
    <location>
        <begin position="1"/>
        <end position="28"/>
    </location>
</feature>
<accession>A0A841MUI8</accession>
<dbReference type="RefSeq" id="WP_246388382.1">
    <property type="nucleotide sequence ID" value="NZ_JACIJO010000002.1"/>
</dbReference>
<dbReference type="InterPro" id="IPR029058">
    <property type="entry name" value="AB_hydrolase_fold"/>
</dbReference>
<feature type="chain" id="PRO_5032474053" evidence="2">
    <location>
        <begin position="29"/>
        <end position="290"/>
    </location>
</feature>
<dbReference type="PANTHER" id="PTHR48081">
    <property type="entry name" value="AB HYDROLASE SUPERFAMILY PROTEIN C4A8.06C"/>
    <property type="match status" value="1"/>
</dbReference>
<evidence type="ECO:0000256" key="1">
    <source>
        <dbReference type="ARBA" id="ARBA00022801"/>
    </source>
</evidence>
<dbReference type="EMBL" id="JACIJO010000002">
    <property type="protein sequence ID" value="MBB6326248.1"/>
    <property type="molecule type" value="Genomic_DNA"/>
</dbReference>
<evidence type="ECO:0000256" key="2">
    <source>
        <dbReference type="SAM" id="SignalP"/>
    </source>
</evidence>
<feature type="domain" description="BD-FAE-like" evidence="3">
    <location>
        <begin position="54"/>
        <end position="251"/>
    </location>
</feature>
<protein>
    <submittedName>
        <fullName evidence="4">Acetyl esterase/lipase</fullName>
    </submittedName>
</protein>
<sequence length="290" mass="31768">MAMKIHVFKIRFLLIASLSILFFTCNNDSESPSKELEAIDILNESYGTDVANSMDVYLPAGRSTSETPLFIYIHGGGWNSGDKSEILVFRSLIESAFQGYAIISLNYSLYNLNTGTGQFPAQENDVMDAISYILSKTDEWNVSNKIILAGASAGGHLALLHSYKHQNVGNIQAVLALFPPTDLTSLFEFNTLTQQGLQLLLSGTPESNPDAYAMSSPITYVTPNSIPTAFFHGSADVVVPVSQSELLAEKLEENNVSYYFESYPGEGHGLDFKSYAEAIQKAADFINEEL</sequence>
<comment type="caution">
    <text evidence="4">The sequence shown here is derived from an EMBL/GenBank/DDBJ whole genome shotgun (WGS) entry which is preliminary data.</text>
</comment>
<evidence type="ECO:0000259" key="3">
    <source>
        <dbReference type="Pfam" id="PF20434"/>
    </source>
</evidence>